<evidence type="ECO:0000313" key="2">
    <source>
        <dbReference type="Proteomes" id="UP000789405"/>
    </source>
</evidence>
<reference evidence="1" key="1">
    <citation type="submission" date="2021-06" db="EMBL/GenBank/DDBJ databases">
        <authorList>
            <person name="Kallberg Y."/>
            <person name="Tangrot J."/>
            <person name="Rosling A."/>
        </authorList>
    </citation>
    <scope>NUCLEOTIDE SEQUENCE</scope>
    <source>
        <strain evidence="1">MA453B</strain>
    </source>
</reference>
<accession>A0A9N9JE83</accession>
<comment type="caution">
    <text evidence="1">The sequence shown here is derived from an EMBL/GenBank/DDBJ whole genome shotgun (WGS) entry which is preliminary data.</text>
</comment>
<protein>
    <submittedName>
        <fullName evidence="1">20779_t:CDS:1</fullName>
    </submittedName>
</protein>
<dbReference type="EMBL" id="CAJVPY010020377">
    <property type="protein sequence ID" value="CAG8775330.1"/>
    <property type="molecule type" value="Genomic_DNA"/>
</dbReference>
<organism evidence="1 2">
    <name type="scientific">Dentiscutata erythropus</name>
    <dbReference type="NCBI Taxonomy" id="1348616"/>
    <lineage>
        <taxon>Eukaryota</taxon>
        <taxon>Fungi</taxon>
        <taxon>Fungi incertae sedis</taxon>
        <taxon>Mucoromycota</taxon>
        <taxon>Glomeromycotina</taxon>
        <taxon>Glomeromycetes</taxon>
        <taxon>Diversisporales</taxon>
        <taxon>Gigasporaceae</taxon>
        <taxon>Dentiscutata</taxon>
    </lineage>
</organism>
<sequence length="103" mass="11871">MDHNSGALTTNEKAIIISVYFYLQKNIDKQVIKLSYHQDFCLYKEVALATGVNERTIARVLAKFNKTREFALPKQDQQPPQNFNSEYVNAIRDIIFSANQNCL</sequence>
<gene>
    <name evidence="1" type="ORF">DERYTH_LOCUS19102</name>
</gene>
<keyword evidence="2" id="KW-1185">Reference proteome</keyword>
<dbReference type="Proteomes" id="UP000789405">
    <property type="component" value="Unassembled WGS sequence"/>
</dbReference>
<name>A0A9N9JE83_9GLOM</name>
<evidence type="ECO:0000313" key="1">
    <source>
        <dbReference type="EMBL" id="CAG8775330.1"/>
    </source>
</evidence>
<proteinExistence type="predicted"/>
<dbReference type="OrthoDB" id="2433607at2759"/>
<dbReference type="AlphaFoldDB" id="A0A9N9JE83"/>